<evidence type="ECO:0000313" key="1">
    <source>
        <dbReference type="EnsemblPlants" id="AVESA.00010b.r2.5DG0996480.1.CDS.1"/>
    </source>
</evidence>
<organism evidence="1 2">
    <name type="scientific">Avena sativa</name>
    <name type="common">Oat</name>
    <dbReference type="NCBI Taxonomy" id="4498"/>
    <lineage>
        <taxon>Eukaryota</taxon>
        <taxon>Viridiplantae</taxon>
        <taxon>Streptophyta</taxon>
        <taxon>Embryophyta</taxon>
        <taxon>Tracheophyta</taxon>
        <taxon>Spermatophyta</taxon>
        <taxon>Magnoliopsida</taxon>
        <taxon>Liliopsida</taxon>
        <taxon>Poales</taxon>
        <taxon>Poaceae</taxon>
        <taxon>BOP clade</taxon>
        <taxon>Pooideae</taxon>
        <taxon>Poodae</taxon>
        <taxon>Poeae</taxon>
        <taxon>Poeae Chloroplast Group 1 (Aveneae type)</taxon>
        <taxon>Aveninae</taxon>
        <taxon>Avena</taxon>
    </lineage>
</organism>
<sequence>MAPAVKFVLPALLLALVVGVSALEAAARAPAPLVARLNAAFSAVEVSAEQAADRAGGQGDGAWMMDCWNAVTELRSCTNEIALFFLSGDSYLGGDCCFAIRTITRHCWPTMLATVGFTVEEADILRGFCDAEVGAAHAPPSVPPTAPAPAQARSYL</sequence>
<proteinExistence type="predicted"/>
<keyword evidence="2" id="KW-1185">Reference proteome</keyword>
<name>A0ACD5YLK7_AVESA</name>
<dbReference type="EnsemblPlants" id="AVESA.00010b.r2.5DG0996480.1">
    <property type="protein sequence ID" value="AVESA.00010b.r2.5DG0996480.1.CDS.1"/>
    <property type="gene ID" value="AVESA.00010b.r2.5DG0996480"/>
</dbReference>
<accession>A0ACD5YLK7</accession>
<evidence type="ECO:0000313" key="2">
    <source>
        <dbReference type="Proteomes" id="UP001732700"/>
    </source>
</evidence>
<reference evidence="1" key="2">
    <citation type="submission" date="2025-09" db="UniProtKB">
        <authorList>
            <consortium name="EnsemblPlants"/>
        </authorList>
    </citation>
    <scope>IDENTIFICATION</scope>
</reference>
<protein>
    <submittedName>
        <fullName evidence="1">Uncharacterized protein</fullName>
    </submittedName>
</protein>
<reference evidence="1" key="1">
    <citation type="submission" date="2021-05" db="EMBL/GenBank/DDBJ databases">
        <authorList>
            <person name="Scholz U."/>
            <person name="Mascher M."/>
            <person name="Fiebig A."/>
        </authorList>
    </citation>
    <scope>NUCLEOTIDE SEQUENCE [LARGE SCALE GENOMIC DNA]</scope>
</reference>
<dbReference type="Proteomes" id="UP001732700">
    <property type="component" value="Chromosome 5D"/>
</dbReference>